<evidence type="ECO:0000256" key="2">
    <source>
        <dbReference type="ARBA" id="ARBA00022645"/>
    </source>
</evidence>
<dbReference type="Gene3D" id="3.40.50.1820">
    <property type="entry name" value="alpha/beta hydrolase"/>
    <property type="match status" value="2"/>
</dbReference>
<evidence type="ECO:0000256" key="3">
    <source>
        <dbReference type="ARBA" id="ARBA00022670"/>
    </source>
</evidence>
<evidence type="ECO:0000313" key="9">
    <source>
        <dbReference type="Proteomes" id="UP001567538"/>
    </source>
</evidence>
<dbReference type="AlphaFoldDB" id="A0ABD1FRL4"/>
<protein>
    <submittedName>
        <fullName evidence="8">Sinapoylglucose--choline O-sinapoyltransferase</fullName>
        <ecNumber evidence="8">2.3.1.91</ecNumber>
    </submittedName>
</protein>
<sequence>MSHSMKPFLHMLLVFVVGIKCAASQSIVETLPGYDGTLPFKLETGSLHFSLHYILSPLASDFKNFDGSLPSFVLNPYSWTKVANIIFLDYPVRTGFSYSNNARSFPVSDTNSTQHNYTFLRKWLLAHPVFIKNRLYVSGDSYGGKIAPMLALAIAKGNEAGLEPIMSLKGYIVGNPVTDAKQDKNERVPYAHRMGLISDKQFKQARSSCNGEYMNPDPNNAHCLSALNIIDECTTPLNWLHILEPLCTTILQKPSDSRRFQPSLVDHGPVDLTSLSDQNELKCRDDNYLTSYVWANDDTVRESLNIRKGTITDWERCNNSLSYSYDVESAVEHHQNLSDLGFQALVYSGDHDMSTSYMATLKWIRKLNVSVNDEWRAWTVDGQVAGYTELYKSKTKEAYLMFATVKGAGHTAPEYKPRECFEMIRRWLSLYPLVQIVTPFVRVGTYSTRNFATGASFVSSLVIRSRRWVALIAANVHRSRLLAAALTATFWLAPPVQSHSLIQTLPGFPGKLPFKLETGYVGVGGSQEIQLFYYFIESQRSPTNDPLFLWLTGGPACSGLSALLYEIGPIHIDYANSNGTIPALVLNPYSWTKVANIIFIDQPVGTGFSYAKTQQAYKSSDTVSATLTYDFLKRWLINHPQYSKNPLYIGGGSYAGIIVPLVVDQVYNGIEAGSEPPMNLKGYVLGNPFTDINGTSGEMNGRVAFAYRMGLLSDELYMSARENCNGNYLNVHPDNYLCMEDLERVTECLEKIYTFQILEPVCDVGSDKRGLLLDHMPMRDEIARRLLTASPLGVEPWCRDNNMLYSIKWANNEIVQRALHIREGTKIEWVRCNATLKGDYTYDVKSTFDYHRKFSYKKCRALIFSGDHDMIAPHTVTEKWIAALKLQIRSKWRPWFVEGQITGYTATYSHSEHELTYATVKGAGHTPAEYKPLQCLPMIQRWVDHSPL</sequence>
<reference evidence="8 9" key="1">
    <citation type="submission" date="2024-06" db="EMBL/GenBank/DDBJ databases">
        <title>A chromosome level genome sequence of Diviner's sage (Salvia divinorum).</title>
        <authorList>
            <person name="Ford S.A."/>
            <person name="Ro D.-K."/>
            <person name="Ness R.W."/>
            <person name="Phillips M.A."/>
        </authorList>
    </citation>
    <scope>NUCLEOTIDE SEQUENCE [LARGE SCALE GENOMIC DNA]</scope>
    <source>
        <strain evidence="8">SAF-2024a</strain>
        <tissue evidence="8">Leaf</tissue>
    </source>
</reference>
<dbReference type="PANTHER" id="PTHR11802:SF224">
    <property type="entry name" value="SERINE CARBOXYPEPTIDASE-LIKE 7 ISOFORM X1"/>
    <property type="match status" value="1"/>
</dbReference>
<accession>A0ABD1FRL4</accession>
<organism evidence="8 9">
    <name type="scientific">Salvia divinorum</name>
    <name type="common">Maria pastora</name>
    <name type="synonym">Diviner's sage</name>
    <dbReference type="NCBI Taxonomy" id="28513"/>
    <lineage>
        <taxon>Eukaryota</taxon>
        <taxon>Viridiplantae</taxon>
        <taxon>Streptophyta</taxon>
        <taxon>Embryophyta</taxon>
        <taxon>Tracheophyta</taxon>
        <taxon>Spermatophyta</taxon>
        <taxon>Magnoliopsida</taxon>
        <taxon>eudicotyledons</taxon>
        <taxon>Gunneridae</taxon>
        <taxon>Pentapetalae</taxon>
        <taxon>asterids</taxon>
        <taxon>lamiids</taxon>
        <taxon>Lamiales</taxon>
        <taxon>Lamiaceae</taxon>
        <taxon>Nepetoideae</taxon>
        <taxon>Mentheae</taxon>
        <taxon>Salviinae</taxon>
        <taxon>Salvia</taxon>
        <taxon>Salvia subgen. Calosphace</taxon>
    </lineage>
</organism>
<dbReference type="PRINTS" id="PR00724">
    <property type="entry name" value="CRBOXYPTASEC"/>
</dbReference>
<dbReference type="FunFam" id="3.40.50.12670:FF:000002">
    <property type="entry name" value="Carboxypeptidase"/>
    <property type="match status" value="1"/>
</dbReference>
<keyword evidence="8" id="KW-0808">Transferase</keyword>
<dbReference type="Proteomes" id="UP001567538">
    <property type="component" value="Unassembled WGS sequence"/>
</dbReference>
<dbReference type="FunFam" id="3.40.50.12670:FF:000001">
    <property type="entry name" value="Carboxypeptidase"/>
    <property type="match status" value="1"/>
</dbReference>
<keyword evidence="3" id="KW-0645">Protease</keyword>
<evidence type="ECO:0000256" key="6">
    <source>
        <dbReference type="ARBA" id="ARBA00023180"/>
    </source>
</evidence>
<keyword evidence="4 7" id="KW-0732">Signal</keyword>
<evidence type="ECO:0000313" key="8">
    <source>
        <dbReference type="EMBL" id="KAL1534493.1"/>
    </source>
</evidence>
<keyword evidence="6" id="KW-0325">Glycoprotein</keyword>
<keyword evidence="8" id="KW-0012">Acyltransferase</keyword>
<evidence type="ECO:0000256" key="1">
    <source>
        <dbReference type="ARBA" id="ARBA00009431"/>
    </source>
</evidence>
<dbReference type="FunFam" id="3.40.50.1820:FF:000072">
    <property type="entry name" value="Serine carboxypeptidase-like 19"/>
    <property type="match status" value="1"/>
</dbReference>
<evidence type="ECO:0000256" key="5">
    <source>
        <dbReference type="ARBA" id="ARBA00022801"/>
    </source>
</evidence>
<dbReference type="EC" id="2.3.1.91" evidence="8"/>
<dbReference type="GO" id="GO:0047202">
    <property type="term" value="F:sinapoylglucose-choline O-sinapoyltransferase activity"/>
    <property type="evidence" value="ECO:0007669"/>
    <property type="project" value="UniProtKB-EC"/>
</dbReference>
<proteinExistence type="inferred from homology"/>
<feature type="signal peptide" evidence="7">
    <location>
        <begin position="1"/>
        <end position="24"/>
    </location>
</feature>
<comment type="caution">
    <text evidence="8">The sequence shown here is derived from an EMBL/GenBank/DDBJ whole genome shotgun (WGS) entry which is preliminary data.</text>
</comment>
<dbReference type="GO" id="GO:0006508">
    <property type="term" value="P:proteolysis"/>
    <property type="evidence" value="ECO:0007669"/>
    <property type="project" value="UniProtKB-KW"/>
</dbReference>
<dbReference type="GO" id="GO:0004180">
    <property type="term" value="F:carboxypeptidase activity"/>
    <property type="evidence" value="ECO:0007669"/>
    <property type="project" value="UniProtKB-KW"/>
</dbReference>
<dbReference type="Gene3D" id="3.40.50.12670">
    <property type="match status" value="1"/>
</dbReference>
<dbReference type="EMBL" id="JBEAFC010000012">
    <property type="protein sequence ID" value="KAL1534493.1"/>
    <property type="molecule type" value="Genomic_DNA"/>
</dbReference>
<keyword evidence="2" id="KW-0121">Carboxypeptidase</keyword>
<dbReference type="Pfam" id="PF00450">
    <property type="entry name" value="Peptidase_S10"/>
    <property type="match status" value="2"/>
</dbReference>
<evidence type="ECO:0000256" key="7">
    <source>
        <dbReference type="SAM" id="SignalP"/>
    </source>
</evidence>
<evidence type="ECO:0000256" key="4">
    <source>
        <dbReference type="ARBA" id="ARBA00022729"/>
    </source>
</evidence>
<feature type="chain" id="PRO_5044835768" evidence="7">
    <location>
        <begin position="25"/>
        <end position="948"/>
    </location>
</feature>
<comment type="similarity">
    <text evidence="1">Belongs to the peptidase S10 family.</text>
</comment>
<dbReference type="PROSITE" id="PS00560">
    <property type="entry name" value="CARBOXYPEPT_SER_HIS"/>
    <property type="match status" value="1"/>
</dbReference>
<gene>
    <name evidence="8" type="ORF">AAHA92_30667</name>
</gene>
<dbReference type="InterPro" id="IPR029058">
    <property type="entry name" value="AB_hydrolase_fold"/>
</dbReference>
<keyword evidence="9" id="KW-1185">Reference proteome</keyword>
<dbReference type="PANTHER" id="PTHR11802">
    <property type="entry name" value="SERINE PROTEASE FAMILY S10 SERINE CARBOXYPEPTIDASE"/>
    <property type="match status" value="1"/>
</dbReference>
<keyword evidence="5" id="KW-0378">Hydrolase</keyword>
<dbReference type="InterPro" id="IPR033124">
    <property type="entry name" value="Ser_caboxypep_his_AS"/>
</dbReference>
<dbReference type="InterPro" id="IPR001563">
    <property type="entry name" value="Peptidase_S10"/>
</dbReference>
<dbReference type="SUPFAM" id="SSF53474">
    <property type="entry name" value="alpha/beta-Hydrolases"/>
    <property type="match status" value="2"/>
</dbReference>
<name>A0ABD1FRL4_SALDI</name>